<keyword evidence="11" id="KW-1185">Reference proteome</keyword>
<evidence type="ECO:0000256" key="2">
    <source>
        <dbReference type="ARBA" id="ARBA00022448"/>
    </source>
</evidence>
<proteinExistence type="inferred from homology"/>
<keyword evidence="7 9" id="KW-0472">Membrane</keyword>
<dbReference type="GO" id="GO:0022857">
    <property type="term" value="F:transmembrane transporter activity"/>
    <property type="evidence" value="ECO:0007669"/>
    <property type="project" value="InterPro"/>
</dbReference>
<feature type="transmembrane region" description="Helical" evidence="9">
    <location>
        <begin position="190"/>
        <end position="212"/>
    </location>
</feature>
<feature type="transmembrane region" description="Helical" evidence="9">
    <location>
        <begin position="95"/>
        <end position="114"/>
    </location>
</feature>
<comment type="subcellular location">
    <subcellularLocation>
        <location evidence="1">Cell membrane</location>
        <topology evidence="1">Multi-pass membrane protein</topology>
    </subcellularLocation>
</comment>
<keyword evidence="2" id="KW-0813">Transport</keyword>
<evidence type="ECO:0000256" key="5">
    <source>
        <dbReference type="ARBA" id="ARBA00022970"/>
    </source>
</evidence>
<protein>
    <submittedName>
        <fullName evidence="10">Branched-chain amino acid ABC transporter permease</fullName>
    </submittedName>
</protein>
<dbReference type="GO" id="GO:0006865">
    <property type="term" value="P:amino acid transport"/>
    <property type="evidence" value="ECO:0007669"/>
    <property type="project" value="UniProtKB-KW"/>
</dbReference>
<evidence type="ECO:0000256" key="7">
    <source>
        <dbReference type="ARBA" id="ARBA00023136"/>
    </source>
</evidence>
<feature type="transmembrane region" description="Helical" evidence="9">
    <location>
        <begin position="12"/>
        <end position="34"/>
    </location>
</feature>
<feature type="transmembrane region" description="Helical" evidence="9">
    <location>
        <begin position="41"/>
        <end position="59"/>
    </location>
</feature>
<dbReference type="InterPro" id="IPR052157">
    <property type="entry name" value="BCAA_transport_permease"/>
</dbReference>
<comment type="caution">
    <text evidence="10">The sequence shown here is derived from an EMBL/GenBank/DDBJ whole genome shotgun (WGS) entry which is preliminary data.</text>
</comment>
<keyword evidence="6 9" id="KW-1133">Transmembrane helix</keyword>
<dbReference type="EMBL" id="JALJRB010000005">
    <property type="protein sequence ID" value="MCJ8500271.1"/>
    <property type="molecule type" value="Genomic_DNA"/>
</dbReference>
<feature type="transmembrane region" description="Helical" evidence="9">
    <location>
        <begin position="259"/>
        <end position="276"/>
    </location>
</feature>
<accession>A0AA41R207</accession>
<evidence type="ECO:0000256" key="9">
    <source>
        <dbReference type="SAM" id="Phobius"/>
    </source>
</evidence>
<sequence length="287" mass="30493">MELFLQQVFNGIMFGSTYAIVALGLTLVMGILHIPNFAHGHLYMLGGYITYLFVATLGLGYWPSLLIAIVVLGFVGIIMEAVVYRPLNEQPHINAFIAAIGALLVLESAVEVIWGPQGMRVPNPYPHTFEFLGIIMSVQRLLVIFGAILLIVLLHLFLKKTLTGTTIEAVAQNREGAMLNGINVNRVSSLTFFISSGTAAVAASFIAPIFVISPAMGAIIGMKAFIIVLLGGMGSIPGAIIGGYFLGLIESLGGGYVSAAYKDVIAFGALIVIFSIKPTGLFGKKEG</sequence>
<comment type="similarity">
    <text evidence="8">Belongs to the binding-protein-dependent transport system permease family. LivHM subfamily.</text>
</comment>
<feature type="transmembrane region" description="Helical" evidence="9">
    <location>
        <begin position="134"/>
        <end position="158"/>
    </location>
</feature>
<dbReference type="Pfam" id="PF02653">
    <property type="entry name" value="BPD_transp_2"/>
    <property type="match status" value="1"/>
</dbReference>
<evidence type="ECO:0000256" key="4">
    <source>
        <dbReference type="ARBA" id="ARBA00022692"/>
    </source>
</evidence>
<evidence type="ECO:0000256" key="3">
    <source>
        <dbReference type="ARBA" id="ARBA00022475"/>
    </source>
</evidence>
<dbReference type="AlphaFoldDB" id="A0AA41R207"/>
<reference evidence="10" key="1">
    <citation type="submission" date="2022-04" db="EMBL/GenBank/DDBJ databases">
        <title>Desulfatitalea alkaliphila sp. nov., a novel anaerobic sulfate-reducing bacterium isolated from terrestrial mud volcano, Taman Peninsula, Russia.</title>
        <authorList>
            <person name="Khomyakova M.A."/>
            <person name="Merkel A.Y."/>
            <person name="Slobodkin A.I."/>
        </authorList>
    </citation>
    <scope>NUCLEOTIDE SEQUENCE</scope>
    <source>
        <strain evidence="10">M08but</strain>
    </source>
</reference>
<evidence type="ECO:0000256" key="8">
    <source>
        <dbReference type="ARBA" id="ARBA00037998"/>
    </source>
</evidence>
<organism evidence="10 11">
    <name type="scientific">Desulfatitalea alkaliphila</name>
    <dbReference type="NCBI Taxonomy" id="2929485"/>
    <lineage>
        <taxon>Bacteria</taxon>
        <taxon>Pseudomonadati</taxon>
        <taxon>Thermodesulfobacteriota</taxon>
        <taxon>Desulfobacteria</taxon>
        <taxon>Desulfobacterales</taxon>
        <taxon>Desulfosarcinaceae</taxon>
        <taxon>Desulfatitalea</taxon>
    </lineage>
</organism>
<evidence type="ECO:0000313" key="10">
    <source>
        <dbReference type="EMBL" id="MCJ8500271.1"/>
    </source>
</evidence>
<evidence type="ECO:0000256" key="1">
    <source>
        <dbReference type="ARBA" id="ARBA00004651"/>
    </source>
</evidence>
<keyword evidence="3" id="KW-1003">Cell membrane</keyword>
<keyword evidence="5" id="KW-0029">Amino-acid transport</keyword>
<evidence type="ECO:0000256" key="6">
    <source>
        <dbReference type="ARBA" id="ARBA00022989"/>
    </source>
</evidence>
<dbReference type="PANTHER" id="PTHR11795">
    <property type="entry name" value="BRANCHED-CHAIN AMINO ACID TRANSPORT SYSTEM PERMEASE PROTEIN LIVH"/>
    <property type="match status" value="1"/>
</dbReference>
<dbReference type="RefSeq" id="WP_246904194.1">
    <property type="nucleotide sequence ID" value="NZ_JALJRB010000005.1"/>
</dbReference>
<name>A0AA41R207_9BACT</name>
<dbReference type="Proteomes" id="UP001165427">
    <property type="component" value="Unassembled WGS sequence"/>
</dbReference>
<dbReference type="PANTHER" id="PTHR11795:SF452">
    <property type="entry name" value="ABC TRANSPORTER PERMEASE PROTEIN"/>
    <property type="match status" value="1"/>
</dbReference>
<dbReference type="CDD" id="cd06582">
    <property type="entry name" value="TM_PBP1_LivH_like"/>
    <property type="match status" value="1"/>
</dbReference>
<keyword evidence="4 9" id="KW-0812">Transmembrane</keyword>
<feature type="transmembrane region" description="Helical" evidence="9">
    <location>
        <begin position="65"/>
        <end position="83"/>
    </location>
</feature>
<feature type="transmembrane region" description="Helical" evidence="9">
    <location>
        <begin position="224"/>
        <end position="247"/>
    </location>
</feature>
<dbReference type="InterPro" id="IPR001851">
    <property type="entry name" value="ABC_transp_permease"/>
</dbReference>
<gene>
    <name evidence="10" type="ORF">MRX98_06765</name>
</gene>
<evidence type="ECO:0000313" key="11">
    <source>
        <dbReference type="Proteomes" id="UP001165427"/>
    </source>
</evidence>
<dbReference type="GO" id="GO:0005886">
    <property type="term" value="C:plasma membrane"/>
    <property type="evidence" value="ECO:0007669"/>
    <property type="project" value="UniProtKB-SubCell"/>
</dbReference>